<sequence>MKPSWKDARLAALNALAVFLVATVAACGAAPATTTAPQPEPSTATAAGGPYPVSIEHKYGSTTIPAKPQRIVTVGLTDQDAVLALGEVPVGTTEWFGGFKGAIGPWAEDELAGRPVPTVLTDTGSGPQVEKIAALRPDLILALYSGLSKEQYETLSKFAPVVAPPARYKDYGIPWQVLTETVGRALGRADEARSLVAGVEARFADERAEHPEFADATGLVLTLYEGFFVYGSEDLRTRTLTSLGFKLPADLDKALGDQFGASVSKERTDLLDQDVAVWTVPDVDKDSATLHKDPVYGDLPVVKEGREVFVGEGSAYGSAFSFVSVLSLPYVLDRLVPQLAAAVDGDPATKVAPPAS</sequence>
<dbReference type="GO" id="GO:1901678">
    <property type="term" value="P:iron coordination entity transport"/>
    <property type="evidence" value="ECO:0007669"/>
    <property type="project" value="UniProtKB-ARBA"/>
</dbReference>
<comment type="subcellular location">
    <subcellularLocation>
        <location evidence="1">Cell envelope</location>
    </subcellularLocation>
</comment>
<dbReference type="PROSITE" id="PS51257">
    <property type="entry name" value="PROKAR_LIPOPROTEIN"/>
    <property type="match status" value="1"/>
</dbReference>
<gene>
    <name evidence="7" type="ORF">SAMN05421874_10537</name>
</gene>
<evidence type="ECO:0000313" key="7">
    <source>
        <dbReference type="EMBL" id="SDK07269.1"/>
    </source>
</evidence>
<dbReference type="PANTHER" id="PTHR30532:SF24">
    <property type="entry name" value="FERRIC ENTEROBACTIN-BINDING PERIPLASMIC PROTEIN FEPB"/>
    <property type="match status" value="1"/>
</dbReference>
<feature type="chain" id="PRO_5038457456" evidence="5">
    <location>
        <begin position="30"/>
        <end position="356"/>
    </location>
</feature>
<evidence type="ECO:0000256" key="2">
    <source>
        <dbReference type="ARBA" id="ARBA00008814"/>
    </source>
</evidence>
<evidence type="ECO:0000256" key="1">
    <source>
        <dbReference type="ARBA" id="ARBA00004196"/>
    </source>
</evidence>
<dbReference type="CDD" id="cd01146">
    <property type="entry name" value="FhuD"/>
    <property type="match status" value="1"/>
</dbReference>
<reference evidence="7 8" key="1">
    <citation type="submission" date="2016-10" db="EMBL/GenBank/DDBJ databases">
        <authorList>
            <person name="de Groot N.N."/>
        </authorList>
    </citation>
    <scope>NUCLEOTIDE SEQUENCE [LARGE SCALE GENOMIC DNA]</scope>
    <source>
        <strain evidence="7 8">CGMCC 4.5681</strain>
    </source>
</reference>
<dbReference type="PROSITE" id="PS50983">
    <property type="entry name" value="FE_B12_PBP"/>
    <property type="match status" value="1"/>
</dbReference>
<evidence type="ECO:0000256" key="3">
    <source>
        <dbReference type="ARBA" id="ARBA00022448"/>
    </source>
</evidence>
<dbReference type="Pfam" id="PF01497">
    <property type="entry name" value="Peripla_BP_2"/>
    <property type="match status" value="1"/>
</dbReference>
<dbReference type="OrthoDB" id="1846031at2"/>
<accession>A0A1G8YWN6</accession>
<comment type="similarity">
    <text evidence="2">Belongs to the bacterial solute-binding protein 8 family.</text>
</comment>
<dbReference type="AlphaFoldDB" id="A0A1G8YWN6"/>
<dbReference type="Proteomes" id="UP000198683">
    <property type="component" value="Unassembled WGS sequence"/>
</dbReference>
<organism evidence="7 8">
    <name type="scientific">Nonomuraea maritima</name>
    <dbReference type="NCBI Taxonomy" id="683260"/>
    <lineage>
        <taxon>Bacteria</taxon>
        <taxon>Bacillati</taxon>
        <taxon>Actinomycetota</taxon>
        <taxon>Actinomycetes</taxon>
        <taxon>Streptosporangiales</taxon>
        <taxon>Streptosporangiaceae</taxon>
        <taxon>Nonomuraea</taxon>
    </lineage>
</organism>
<dbReference type="STRING" id="683260.SAMN05421874_10537"/>
<feature type="signal peptide" evidence="5">
    <location>
        <begin position="1"/>
        <end position="29"/>
    </location>
</feature>
<name>A0A1G8YWN6_9ACTN</name>
<dbReference type="Gene3D" id="3.40.50.1980">
    <property type="entry name" value="Nitrogenase molybdenum iron protein domain"/>
    <property type="match status" value="2"/>
</dbReference>
<keyword evidence="4 5" id="KW-0732">Signal</keyword>
<evidence type="ECO:0000256" key="4">
    <source>
        <dbReference type="ARBA" id="ARBA00022729"/>
    </source>
</evidence>
<evidence type="ECO:0000256" key="5">
    <source>
        <dbReference type="SAM" id="SignalP"/>
    </source>
</evidence>
<protein>
    <submittedName>
        <fullName evidence="7">Iron complex transport system substrate-binding protein</fullName>
    </submittedName>
</protein>
<dbReference type="PANTHER" id="PTHR30532">
    <property type="entry name" value="IRON III DICITRATE-BINDING PERIPLASMIC PROTEIN"/>
    <property type="match status" value="1"/>
</dbReference>
<dbReference type="InterPro" id="IPR051313">
    <property type="entry name" value="Bact_iron-sidero_bind"/>
</dbReference>
<dbReference type="GO" id="GO:0030288">
    <property type="term" value="C:outer membrane-bounded periplasmic space"/>
    <property type="evidence" value="ECO:0007669"/>
    <property type="project" value="TreeGrafter"/>
</dbReference>
<evidence type="ECO:0000259" key="6">
    <source>
        <dbReference type="PROSITE" id="PS50983"/>
    </source>
</evidence>
<dbReference type="SUPFAM" id="SSF53807">
    <property type="entry name" value="Helical backbone' metal receptor"/>
    <property type="match status" value="1"/>
</dbReference>
<dbReference type="InterPro" id="IPR002491">
    <property type="entry name" value="ABC_transptr_periplasmic_BD"/>
</dbReference>
<feature type="domain" description="Fe/B12 periplasmic-binding" evidence="6">
    <location>
        <begin position="70"/>
        <end position="343"/>
    </location>
</feature>
<keyword evidence="3" id="KW-0813">Transport</keyword>
<dbReference type="RefSeq" id="WP_090762380.1">
    <property type="nucleotide sequence ID" value="NZ_FNFB01000005.1"/>
</dbReference>
<evidence type="ECO:0000313" key="8">
    <source>
        <dbReference type="Proteomes" id="UP000198683"/>
    </source>
</evidence>
<proteinExistence type="inferred from homology"/>
<keyword evidence="8" id="KW-1185">Reference proteome</keyword>
<dbReference type="EMBL" id="FNFB01000005">
    <property type="protein sequence ID" value="SDK07269.1"/>
    <property type="molecule type" value="Genomic_DNA"/>
</dbReference>